<keyword evidence="2" id="KW-1185">Reference proteome</keyword>
<name>A0A6I0F2Z2_9FIRM</name>
<dbReference type="SUPFAM" id="SSF51338">
    <property type="entry name" value="Composite domain of metallo-dependent hydrolases"/>
    <property type="match status" value="1"/>
</dbReference>
<dbReference type="AlphaFoldDB" id="A0A6I0F2Z2"/>
<protein>
    <recommendedName>
        <fullName evidence="3">Amidohydrolase family protein</fullName>
    </recommendedName>
</protein>
<gene>
    <name evidence="1" type="ORF">F9B85_08750</name>
</gene>
<dbReference type="SUPFAM" id="SSF51556">
    <property type="entry name" value="Metallo-dependent hydrolases"/>
    <property type="match status" value="1"/>
</dbReference>
<accession>A0A6I0F2Z2</accession>
<evidence type="ECO:0000313" key="2">
    <source>
        <dbReference type="Proteomes" id="UP000468766"/>
    </source>
</evidence>
<evidence type="ECO:0000313" key="1">
    <source>
        <dbReference type="EMBL" id="KAB2952728.1"/>
    </source>
</evidence>
<dbReference type="InterPro" id="IPR050378">
    <property type="entry name" value="Metallo-dep_Hydrolases_sf"/>
</dbReference>
<dbReference type="GO" id="GO:0005829">
    <property type="term" value="C:cytosol"/>
    <property type="evidence" value="ECO:0007669"/>
    <property type="project" value="TreeGrafter"/>
</dbReference>
<reference evidence="1 2" key="1">
    <citation type="submission" date="2019-10" db="EMBL/GenBank/DDBJ databases">
        <title>Whole-genome sequence of the extremophile Heliorestis acidaminivorans DSM 24790.</title>
        <authorList>
            <person name="Kyndt J.A."/>
            <person name="Meyer T.E."/>
        </authorList>
    </citation>
    <scope>NUCLEOTIDE SEQUENCE [LARGE SCALE GENOMIC DNA]</scope>
    <source>
        <strain evidence="1 2">DSM 24790</strain>
    </source>
</reference>
<organism evidence="1 2">
    <name type="scientific">Heliorestis acidaminivorans</name>
    <dbReference type="NCBI Taxonomy" id="553427"/>
    <lineage>
        <taxon>Bacteria</taxon>
        <taxon>Bacillati</taxon>
        <taxon>Bacillota</taxon>
        <taxon>Clostridia</taxon>
        <taxon>Eubacteriales</taxon>
        <taxon>Heliobacteriaceae</taxon>
        <taxon>Heliorestis</taxon>
    </lineage>
</organism>
<dbReference type="OrthoDB" id="9775607at2"/>
<dbReference type="Gene3D" id="3.20.20.140">
    <property type="entry name" value="Metal-dependent hydrolases"/>
    <property type="match status" value="1"/>
</dbReference>
<dbReference type="PANTHER" id="PTHR11647">
    <property type="entry name" value="HYDRANTOINASE/DIHYDROPYRIMIDINASE FAMILY MEMBER"/>
    <property type="match status" value="1"/>
</dbReference>
<dbReference type="GO" id="GO:0016812">
    <property type="term" value="F:hydrolase activity, acting on carbon-nitrogen (but not peptide) bonds, in cyclic amides"/>
    <property type="evidence" value="ECO:0007669"/>
    <property type="project" value="TreeGrafter"/>
</dbReference>
<sequence>MKRLIILTSALLLIFALSFASIYGGVALLEEYGIDLGERSFNYDYVIKNGTIIDGTGGEIYQGDLAIRRGKITFIGIIEPPASVPVIDATDLFILPGFIDLYSPLDLDRAQKSNLTGLLSQGVTTMVVGYGDLSEDHAVSLMERQSQKRWPLNSAFLAGHEGLSGYLTPLDLLYDFDYFDALSETTTYSFNSAFGQEQSSINLAELEREVKRSLQAGAMGLFIDFDQGPGKQLTYDEVKVLATALKEQEKVLVLTMPSDPIDPVALLNRILKLQEETKVSILLTPWDYLATAEEGMVQILAEMLEEAQKSQYLRMAFYPSTTQREGLRQPLQRAYARYAAESIEIVAVDGQNDYSLIGKTLAEVATESNSSVTATAQSLMSRGSVQVALRLYQRERYEQFISSPHTFLTAHWDLAGSESKTIMNYLESQFTRNPDELILIDIAKKLAGDPATFLGLEGRGTIAVENWADLVLINPRAFYEEGEAVPYLFVNGTLVYEDGNLLEPNPGLILGRKR</sequence>
<evidence type="ECO:0008006" key="3">
    <source>
        <dbReference type="Google" id="ProtNLM"/>
    </source>
</evidence>
<dbReference type="RefSeq" id="WP_151620005.1">
    <property type="nucleotide sequence ID" value="NZ_WBXO01000005.1"/>
</dbReference>
<dbReference type="EMBL" id="WBXO01000005">
    <property type="protein sequence ID" value="KAB2952728.1"/>
    <property type="molecule type" value="Genomic_DNA"/>
</dbReference>
<dbReference type="PANTHER" id="PTHR11647:SF1">
    <property type="entry name" value="COLLAPSIN RESPONSE MEDIATOR PROTEIN"/>
    <property type="match status" value="1"/>
</dbReference>
<dbReference type="Proteomes" id="UP000468766">
    <property type="component" value="Unassembled WGS sequence"/>
</dbReference>
<dbReference type="InterPro" id="IPR011059">
    <property type="entry name" value="Metal-dep_hydrolase_composite"/>
</dbReference>
<dbReference type="InterPro" id="IPR032466">
    <property type="entry name" value="Metal_Hydrolase"/>
</dbReference>
<proteinExistence type="predicted"/>
<comment type="caution">
    <text evidence="1">The sequence shown here is derived from an EMBL/GenBank/DDBJ whole genome shotgun (WGS) entry which is preliminary data.</text>
</comment>
<dbReference type="Gene3D" id="2.30.40.10">
    <property type="entry name" value="Urease, subunit C, domain 1"/>
    <property type="match status" value="1"/>
</dbReference>